<gene>
    <name evidence="1" type="ORF">JMJ35_006640</name>
</gene>
<sequence>MFLFSSPTITTVLSMPLTRAKEEESKIEAGRTAEYRGTVRIRLEWLHFREEDSTKLDRENIERLKAVFRKDCRRADIKNPVPAVID</sequence>
<accession>A0AA39R0H7</accession>
<organism evidence="1 2">
    <name type="scientific">Cladonia borealis</name>
    <dbReference type="NCBI Taxonomy" id="184061"/>
    <lineage>
        <taxon>Eukaryota</taxon>
        <taxon>Fungi</taxon>
        <taxon>Dikarya</taxon>
        <taxon>Ascomycota</taxon>
        <taxon>Pezizomycotina</taxon>
        <taxon>Lecanoromycetes</taxon>
        <taxon>OSLEUM clade</taxon>
        <taxon>Lecanoromycetidae</taxon>
        <taxon>Lecanorales</taxon>
        <taxon>Lecanorineae</taxon>
        <taxon>Cladoniaceae</taxon>
        <taxon>Cladonia</taxon>
    </lineage>
</organism>
<evidence type="ECO:0000313" key="2">
    <source>
        <dbReference type="Proteomes" id="UP001166286"/>
    </source>
</evidence>
<evidence type="ECO:0000313" key="1">
    <source>
        <dbReference type="EMBL" id="KAK0511088.1"/>
    </source>
</evidence>
<dbReference type="EMBL" id="JAFEKC020000014">
    <property type="protein sequence ID" value="KAK0511088.1"/>
    <property type="molecule type" value="Genomic_DNA"/>
</dbReference>
<protein>
    <submittedName>
        <fullName evidence="1">Uncharacterized protein</fullName>
    </submittedName>
</protein>
<proteinExistence type="predicted"/>
<reference evidence="1" key="1">
    <citation type="submission" date="2023-03" db="EMBL/GenBank/DDBJ databases">
        <title>Complete genome of Cladonia borealis.</title>
        <authorList>
            <person name="Park H."/>
        </authorList>
    </citation>
    <scope>NUCLEOTIDE SEQUENCE</scope>
    <source>
        <strain evidence="1">ANT050790</strain>
    </source>
</reference>
<dbReference type="AlphaFoldDB" id="A0AA39R0H7"/>
<keyword evidence="2" id="KW-1185">Reference proteome</keyword>
<name>A0AA39R0H7_9LECA</name>
<dbReference type="Proteomes" id="UP001166286">
    <property type="component" value="Unassembled WGS sequence"/>
</dbReference>
<comment type="caution">
    <text evidence="1">The sequence shown here is derived from an EMBL/GenBank/DDBJ whole genome shotgun (WGS) entry which is preliminary data.</text>
</comment>